<reference evidence="2" key="1">
    <citation type="submission" date="2016-06" db="EMBL/GenBank/DDBJ databases">
        <authorList>
            <person name="Varghese N."/>
            <person name="Submissions Spin"/>
        </authorList>
    </citation>
    <scope>NUCLEOTIDE SEQUENCE [LARGE SCALE GENOMIC DNA]</scope>
    <source>
        <strain evidence="2">DSM 44875</strain>
    </source>
</reference>
<evidence type="ECO:0000313" key="2">
    <source>
        <dbReference type="Proteomes" id="UP000198243"/>
    </source>
</evidence>
<dbReference type="Proteomes" id="UP000198243">
    <property type="component" value="Chromosome I"/>
</dbReference>
<dbReference type="AlphaFoldDB" id="A0A1C4U391"/>
<keyword evidence="2" id="KW-1185">Reference proteome</keyword>
<proteinExistence type="predicted"/>
<accession>A0A1C4U391</accession>
<gene>
    <name evidence="1" type="ORF">GA0070607_0082</name>
</gene>
<dbReference type="RefSeq" id="WP_157743040.1">
    <property type="nucleotide sequence ID" value="NZ_LT607412.1"/>
</dbReference>
<protein>
    <submittedName>
        <fullName evidence="1">Uncharacterized protein</fullName>
    </submittedName>
</protein>
<organism evidence="1 2">
    <name type="scientific">Micromonospora coriariae</name>
    <dbReference type="NCBI Taxonomy" id="285665"/>
    <lineage>
        <taxon>Bacteria</taxon>
        <taxon>Bacillati</taxon>
        <taxon>Actinomycetota</taxon>
        <taxon>Actinomycetes</taxon>
        <taxon>Micromonosporales</taxon>
        <taxon>Micromonosporaceae</taxon>
        <taxon>Micromonospora</taxon>
    </lineage>
</organism>
<sequence length="149" mass="16438">MIKLFRTKKSTCRCRPQWPALVTEMNGYGMPCQPSEHGSPVTRLLELSARCAGCAATYPGNFIIEPGTPPPFDWAREPENTVCSCEPRWPKLMVMLRGQYYLGYPGTEGQLVVDGAAEGAFCDSCGARFLGDMAVDLTDRSHLEDPDET</sequence>
<dbReference type="EMBL" id="LT607412">
    <property type="protein sequence ID" value="SCE66114.1"/>
    <property type="molecule type" value="Genomic_DNA"/>
</dbReference>
<dbReference type="OrthoDB" id="3389624at2"/>
<evidence type="ECO:0000313" key="1">
    <source>
        <dbReference type="EMBL" id="SCE66114.1"/>
    </source>
</evidence>
<name>A0A1C4U391_9ACTN</name>